<sequence>MTAGVFEALVSTGARLEASRWLEPGLGLASWRNCFDQTRYHRPGHHTLSVYLEGGEQTERLDGPGGHGGAGKICLMPDHHGSEWLVREEFRFFHLYFSPAHLTRIAEEGCDREGRHLALDDKTFIDDAVLMTLANRLARLDWQEEGNRLALGELCNALLLHTFARHTREAPALVLPKGGLAPAVARRVHDYMVARLAEPVLLGELAAEASLSEFHFSRMFSQTLGTSPHRYLLGLRLRRAKALLAAGASLGEAANQCGFSSAAHLGNRFRGQFGLSPGQWRSRLSSECHEGQG</sequence>
<keyword evidence="2" id="KW-0238">DNA-binding</keyword>
<dbReference type="Proteomes" id="UP001630969">
    <property type="component" value="Unassembled WGS sequence"/>
</dbReference>
<name>A0ABW9GMW1_9GAMM</name>
<evidence type="ECO:0000313" key="5">
    <source>
        <dbReference type="EMBL" id="MFM4891640.1"/>
    </source>
</evidence>
<organism evidence="5 6">
    <name type="scientific">Aeromonas bivalvium</name>
    <dbReference type="NCBI Taxonomy" id="440079"/>
    <lineage>
        <taxon>Bacteria</taxon>
        <taxon>Pseudomonadati</taxon>
        <taxon>Pseudomonadota</taxon>
        <taxon>Gammaproteobacteria</taxon>
        <taxon>Aeromonadales</taxon>
        <taxon>Aeromonadaceae</taxon>
        <taxon>Aeromonas</taxon>
    </lineage>
</organism>
<evidence type="ECO:0000256" key="1">
    <source>
        <dbReference type="ARBA" id="ARBA00023015"/>
    </source>
</evidence>
<dbReference type="PROSITE" id="PS01124">
    <property type="entry name" value="HTH_ARAC_FAMILY_2"/>
    <property type="match status" value="1"/>
</dbReference>
<keyword evidence="6" id="KW-1185">Reference proteome</keyword>
<evidence type="ECO:0000259" key="4">
    <source>
        <dbReference type="PROSITE" id="PS01124"/>
    </source>
</evidence>
<dbReference type="SUPFAM" id="SSF46689">
    <property type="entry name" value="Homeodomain-like"/>
    <property type="match status" value="2"/>
</dbReference>
<gene>
    <name evidence="5" type="ORF">ACEUDJ_01905</name>
</gene>
<dbReference type="InterPro" id="IPR018060">
    <property type="entry name" value="HTH_AraC"/>
</dbReference>
<dbReference type="SMART" id="SM00342">
    <property type="entry name" value="HTH_ARAC"/>
    <property type="match status" value="1"/>
</dbReference>
<dbReference type="InterPro" id="IPR050204">
    <property type="entry name" value="AraC_XylS_family_regulators"/>
</dbReference>
<reference evidence="5 6" key="1">
    <citation type="submission" date="2024-09" db="EMBL/GenBank/DDBJ databases">
        <title>Aeromonas strains Genome sequencing and assembly.</title>
        <authorList>
            <person name="Hu X."/>
            <person name="Tang B."/>
        </authorList>
    </citation>
    <scope>NUCLEOTIDE SEQUENCE [LARGE SCALE GENOMIC DNA]</scope>
    <source>
        <strain evidence="5 6">NB23SCDHY001</strain>
    </source>
</reference>
<dbReference type="InterPro" id="IPR009057">
    <property type="entry name" value="Homeodomain-like_sf"/>
</dbReference>
<dbReference type="EMBL" id="JBGXBU010000001">
    <property type="protein sequence ID" value="MFM4891640.1"/>
    <property type="molecule type" value="Genomic_DNA"/>
</dbReference>
<evidence type="ECO:0000256" key="3">
    <source>
        <dbReference type="ARBA" id="ARBA00023163"/>
    </source>
</evidence>
<evidence type="ECO:0000256" key="2">
    <source>
        <dbReference type="ARBA" id="ARBA00023125"/>
    </source>
</evidence>
<comment type="caution">
    <text evidence="5">The sequence shown here is derived from an EMBL/GenBank/DDBJ whole genome shotgun (WGS) entry which is preliminary data.</text>
</comment>
<dbReference type="GeneID" id="97218814"/>
<feature type="domain" description="HTH araC/xylS-type" evidence="4">
    <location>
        <begin position="186"/>
        <end position="283"/>
    </location>
</feature>
<keyword evidence="1" id="KW-0805">Transcription regulation</keyword>
<dbReference type="RefSeq" id="WP_408787723.1">
    <property type="nucleotide sequence ID" value="NZ_JBGXBU010000001.1"/>
</dbReference>
<dbReference type="Pfam" id="PF12833">
    <property type="entry name" value="HTH_18"/>
    <property type="match status" value="1"/>
</dbReference>
<dbReference type="PANTHER" id="PTHR46796">
    <property type="entry name" value="HTH-TYPE TRANSCRIPTIONAL ACTIVATOR RHAS-RELATED"/>
    <property type="match status" value="1"/>
</dbReference>
<proteinExistence type="predicted"/>
<keyword evidence="3" id="KW-0804">Transcription</keyword>
<dbReference type="PANTHER" id="PTHR46796:SF6">
    <property type="entry name" value="ARAC SUBFAMILY"/>
    <property type="match status" value="1"/>
</dbReference>
<protein>
    <submittedName>
        <fullName evidence="5">Helix-turn-helix domain-containing protein</fullName>
    </submittedName>
</protein>
<evidence type="ECO:0000313" key="6">
    <source>
        <dbReference type="Proteomes" id="UP001630969"/>
    </source>
</evidence>
<accession>A0ABW9GMW1</accession>
<dbReference type="Gene3D" id="1.10.10.60">
    <property type="entry name" value="Homeodomain-like"/>
    <property type="match status" value="1"/>
</dbReference>